<evidence type="ECO:0000256" key="5">
    <source>
        <dbReference type="RuleBase" id="RU362076"/>
    </source>
</evidence>
<sequence length="225" mass="23146">MDVAQTTAAAQTSAATSAKSVNTDAKPGISSDFETFLQMLSTQLKNQDPLNPVESADFAVQLATFSSVEQQVLTNNLLEGLAGQFASAGMSDLANWVGMDARSTAPASFTGSAITLAPAPRADADAVQLVVRNSNGTIVSTGAVPLSSDQIEWDGHTASGAALAHGSYTFELENYANGQLLGTDDVESYARVSEARIVDGQTMLVTASGTLLPSSAISGLRKPGS</sequence>
<keyword evidence="3 5" id="KW-1005">Bacterial flagellum biogenesis</keyword>
<comment type="function">
    <text evidence="4 5">Required for flagellar hook formation. May act as a scaffolding protein.</text>
</comment>
<dbReference type="EMBL" id="CP045201">
    <property type="protein sequence ID" value="QOL81899.1"/>
    <property type="molecule type" value="Genomic_DNA"/>
</dbReference>
<evidence type="ECO:0000313" key="9">
    <source>
        <dbReference type="Proteomes" id="UP000594118"/>
    </source>
</evidence>
<dbReference type="KEGG" id="pshq:F3W81_14345"/>
<evidence type="ECO:0000256" key="4">
    <source>
        <dbReference type="ARBA" id="ARBA00024746"/>
    </source>
</evidence>
<feature type="domain" description="FlgD/Vpr Ig-like" evidence="7">
    <location>
        <begin position="110"/>
        <end position="174"/>
    </location>
</feature>
<dbReference type="InterPro" id="IPR005648">
    <property type="entry name" value="FlgD"/>
</dbReference>
<feature type="compositionally biased region" description="Low complexity" evidence="6">
    <location>
        <begin position="1"/>
        <end position="18"/>
    </location>
</feature>
<name>A0A7L9WNS8_9RHOB</name>
<evidence type="ECO:0000256" key="6">
    <source>
        <dbReference type="SAM" id="MobiDB-lite"/>
    </source>
</evidence>
<evidence type="ECO:0000256" key="2">
    <source>
        <dbReference type="ARBA" id="ARBA00016013"/>
    </source>
</evidence>
<comment type="similarity">
    <text evidence="1 5">Belongs to the FlgD family.</text>
</comment>
<feature type="region of interest" description="Disordered" evidence="6">
    <location>
        <begin position="1"/>
        <end position="24"/>
    </location>
</feature>
<proteinExistence type="inferred from homology"/>
<dbReference type="GO" id="GO:0044781">
    <property type="term" value="P:bacterial-type flagellum organization"/>
    <property type="evidence" value="ECO:0007669"/>
    <property type="project" value="UniProtKB-UniRule"/>
</dbReference>
<dbReference type="RefSeq" id="WP_193079813.1">
    <property type="nucleotide sequence ID" value="NZ_CP045201.1"/>
</dbReference>
<gene>
    <name evidence="8" type="primary">flgD</name>
    <name evidence="8" type="ORF">F3W81_14345</name>
</gene>
<keyword evidence="8" id="KW-0969">Cilium</keyword>
<evidence type="ECO:0000256" key="3">
    <source>
        <dbReference type="ARBA" id="ARBA00022795"/>
    </source>
</evidence>
<protein>
    <recommendedName>
        <fullName evidence="2 5">Basal-body rod modification protein FlgD</fullName>
    </recommendedName>
</protein>
<dbReference type="InterPro" id="IPR025965">
    <property type="entry name" value="FlgD/Vpr_Ig-like"/>
</dbReference>
<reference evidence="8 9" key="1">
    <citation type="submission" date="2019-10" db="EMBL/GenBank/DDBJ databases">
        <title>Pseudopuniceibacterium sp. HQ09 islated from Antarctica.</title>
        <authorList>
            <person name="Liao L."/>
            <person name="Su S."/>
            <person name="Chen B."/>
            <person name="Yu Y."/>
        </authorList>
    </citation>
    <scope>NUCLEOTIDE SEQUENCE [LARGE SCALE GENOMIC DNA]</scope>
    <source>
        <strain evidence="8 9">HQ09</strain>
    </source>
</reference>
<evidence type="ECO:0000256" key="1">
    <source>
        <dbReference type="ARBA" id="ARBA00010577"/>
    </source>
</evidence>
<dbReference type="Proteomes" id="UP000594118">
    <property type="component" value="Chromosome"/>
</dbReference>
<accession>A0A7L9WNS8</accession>
<dbReference type="Pfam" id="PF13860">
    <property type="entry name" value="FlgD_ig"/>
    <property type="match status" value="1"/>
</dbReference>
<dbReference type="Pfam" id="PF03963">
    <property type="entry name" value="FlgD"/>
    <property type="match status" value="1"/>
</dbReference>
<keyword evidence="9" id="KW-1185">Reference proteome</keyword>
<keyword evidence="8" id="KW-0966">Cell projection</keyword>
<keyword evidence="8" id="KW-0282">Flagellum</keyword>
<dbReference type="NCBIfam" id="NF009453">
    <property type="entry name" value="PRK12813.1"/>
    <property type="match status" value="1"/>
</dbReference>
<dbReference type="AlphaFoldDB" id="A0A7L9WNS8"/>
<evidence type="ECO:0000259" key="7">
    <source>
        <dbReference type="Pfam" id="PF13860"/>
    </source>
</evidence>
<dbReference type="Gene3D" id="2.60.40.4070">
    <property type="match status" value="1"/>
</dbReference>
<organism evidence="8 9">
    <name type="scientific">Pseudooceanicola spongiae</name>
    <dbReference type="NCBI Taxonomy" id="2613965"/>
    <lineage>
        <taxon>Bacteria</taxon>
        <taxon>Pseudomonadati</taxon>
        <taxon>Pseudomonadota</taxon>
        <taxon>Alphaproteobacteria</taxon>
        <taxon>Rhodobacterales</taxon>
        <taxon>Paracoccaceae</taxon>
        <taxon>Pseudooceanicola</taxon>
    </lineage>
</organism>
<evidence type="ECO:0000313" key="8">
    <source>
        <dbReference type="EMBL" id="QOL81899.1"/>
    </source>
</evidence>